<dbReference type="GO" id="GO:1902975">
    <property type="term" value="P:mitotic DNA replication initiation"/>
    <property type="evidence" value="ECO:0007669"/>
    <property type="project" value="InterPro"/>
</dbReference>
<dbReference type="GO" id="GO:0005658">
    <property type="term" value="C:alpha DNA polymerase:primase complex"/>
    <property type="evidence" value="ECO:0007669"/>
    <property type="project" value="UniProtKB-ARBA"/>
</dbReference>
<keyword evidence="7" id="KW-0863">Zinc-finger</keyword>
<evidence type="ECO:0000256" key="4">
    <source>
        <dbReference type="ARBA" id="ARBA00022695"/>
    </source>
</evidence>
<evidence type="ECO:0000256" key="7">
    <source>
        <dbReference type="ARBA" id="ARBA00022771"/>
    </source>
</evidence>
<evidence type="ECO:0000259" key="15">
    <source>
        <dbReference type="Pfam" id="PF08996"/>
    </source>
</evidence>
<comment type="subcellular location">
    <subcellularLocation>
        <location evidence="1">Nucleus</location>
    </subcellularLocation>
</comment>
<evidence type="ECO:0000256" key="9">
    <source>
        <dbReference type="ARBA" id="ARBA00022932"/>
    </source>
</evidence>
<dbReference type="PRINTS" id="PR00106">
    <property type="entry name" value="DNAPOLB"/>
</dbReference>
<dbReference type="SUPFAM" id="SSF90234">
    <property type="entry name" value="Zinc finger domain of DNA polymerase-alpha"/>
    <property type="match status" value="1"/>
</dbReference>
<dbReference type="InterPro" id="IPR012337">
    <property type="entry name" value="RNaseH-like_sf"/>
</dbReference>
<dbReference type="GO" id="GO:0003887">
    <property type="term" value="F:DNA-directed DNA polymerase activity"/>
    <property type="evidence" value="ECO:0007669"/>
    <property type="project" value="UniProtKB-KW"/>
</dbReference>
<evidence type="ECO:0000256" key="5">
    <source>
        <dbReference type="ARBA" id="ARBA00022705"/>
    </source>
</evidence>
<accession>A0A6L2PZ63</accession>
<dbReference type="Gene3D" id="1.10.132.60">
    <property type="entry name" value="DNA polymerase family B, C-terminal domain"/>
    <property type="match status" value="1"/>
</dbReference>
<keyword evidence="4 12" id="KW-0548">Nucleotidyltransferase</keyword>
<evidence type="ECO:0000256" key="10">
    <source>
        <dbReference type="ARBA" id="ARBA00023125"/>
    </source>
</evidence>
<dbReference type="SUPFAM" id="SSF53098">
    <property type="entry name" value="Ribonuclease H-like"/>
    <property type="match status" value="1"/>
</dbReference>
<protein>
    <recommendedName>
        <fullName evidence="12">DNA polymerase</fullName>
        <ecNumber evidence="12">2.7.7.7</ecNumber>
    </recommendedName>
</protein>
<evidence type="ECO:0000256" key="6">
    <source>
        <dbReference type="ARBA" id="ARBA00022723"/>
    </source>
</evidence>
<keyword evidence="11" id="KW-0539">Nucleus</keyword>
<dbReference type="GO" id="GO:0003697">
    <property type="term" value="F:single-stranded DNA binding"/>
    <property type="evidence" value="ECO:0007669"/>
    <property type="project" value="TreeGrafter"/>
</dbReference>
<dbReference type="Pfam" id="PF03104">
    <property type="entry name" value="DNA_pol_B_exo1"/>
    <property type="match status" value="1"/>
</dbReference>
<dbReference type="Pfam" id="PF08996">
    <property type="entry name" value="zf-DNA_Pol"/>
    <property type="match status" value="1"/>
</dbReference>
<dbReference type="InterPro" id="IPR015088">
    <property type="entry name" value="Znf_DNA-dir_DNA_pol_B_alpha"/>
</dbReference>
<evidence type="ECO:0000256" key="1">
    <source>
        <dbReference type="ARBA" id="ARBA00004123"/>
    </source>
</evidence>
<dbReference type="Pfam" id="PF00136">
    <property type="entry name" value="DNA_pol_B"/>
    <property type="match status" value="1"/>
</dbReference>
<dbReference type="InterPro" id="IPR042087">
    <property type="entry name" value="DNA_pol_B_thumb"/>
</dbReference>
<dbReference type="GO" id="GO:0008270">
    <property type="term" value="F:zinc ion binding"/>
    <property type="evidence" value="ECO:0007669"/>
    <property type="project" value="UniProtKB-KW"/>
</dbReference>
<dbReference type="InterPro" id="IPR006134">
    <property type="entry name" value="DNA-dir_DNA_pol_B_multi_dom"/>
</dbReference>
<evidence type="ECO:0000313" key="17">
    <source>
        <dbReference type="Proteomes" id="UP000502823"/>
    </source>
</evidence>
<keyword evidence="17" id="KW-1185">Reference proteome</keyword>
<dbReference type="CDD" id="cd05776">
    <property type="entry name" value="DNA_polB_alpha_exo"/>
    <property type="match status" value="1"/>
</dbReference>
<keyword evidence="9 12" id="KW-0239">DNA-directed DNA polymerase</keyword>
<dbReference type="PANTHER" id="PTHR45861:SF1">
    <property type="entry name" value="DNA POLYMERASE ALPHA CATALYTIC SUBUNIT"/>
    <property type="match status" value="1"/>
</dbReference>
<comment type="catalytic activity">
    <reaction evidence="12">
        <text>DNA(n) + a 2'-deoxyribonucleoside 5'-triphosphate = DNA(n+1) + diphosphate</text>
        <dbReference type="Rhea" id="RHEA:22508"/>
        <dbReference type="Rhea" id="RHEA-COMP:17339"/>
        <dbReference type="Rhea" id="RHEA-COMP:17340"/>
        <dbReference type="ChEBI" id="CHEBI:33019"/>
        <dbReference type="ChEBI" id="CHEBI:61560"/>
        <dbReference type="ChEBI" id="CHEBI:173112"/>
        <dbReference type="EC" id="2.7.7.7"/>
    </reaction>
</comment>
<dbReference type="InterPro" id="IPR006133">
    <property type="entry name" value="DNA-dir_DNA_pol_B_exonuc"/>
</dbReference>
<dbReference type="InterPro" id="IPR036397">
    <property type="entry name" value="RNaseH_sf"/>
</dbReference>
<dbReference type="InterPro" id="IPR045846">
    <property type="entry name" value="POLBc_alpha"/>
</dbReference>
<dbReference type="GO" id="GO:0033554">
    <property type="term" value="P:cellular response to stress"/>
    <property type="evidence" value="ECO:0007669"/>
    <property type="project" value="UniProtKB-ARBA"/>
</dbReference>
<keyword evidence="5 12" id="KW-0235">DNA replication</keyword>
<dbReference type="GO" id="GO:0006272">
    <property type="term" value="P:leading strand elongation"/>
    <property type="evidence" value="ECO:0007669"/>
    <property type="project" value="TreeGrafter"/>
</dbReference>
<dbReference type="InterPro" id="IPR043502">
    <property type="entry name" value="DNA/RNA_pol_sf"/>
</dbReference>
<dbReference type="InterPro" id="IPR023211">
    <property type="entry name" value="DNA_pol_palm_dom_sf"/>
</dbReference>
<keyword evidence="10 12" id="KW-0238">DNA-binding</keyword>
<dbReference type="CDD" id="cd05532">
    <property type="entry name" value="POLBc_alpha"/>
    <property type="match status" value="1"/>
</dbReference>
<dbReference type="InterPro" id="IPR006172">
    <property type="entry name" value="DNA-dir_DNA_pol_B"/>
</dbReference>
<dbReference type="AlphaFoldDB" id="A0A6L2PZ63"/>
<dbReference type="SUPFAM" id="SSF56672">
    <property type="entry name" value="DNA/RNA polymerases"/>
    <property type="match status" value="1"/>
</dbReference>
<dbReference type="Gene3D" id="3.30.420.10">
    <property type="entry name" value="Ribonuclease H-like superfamily/Ribonuclease H"/>
    <property type="match status" value="1"/>
</dbReference>
<dbReference type="Proteomes" id="UP000502823">
    <property type="component" value="Unassembled WGS sequence"/>
</dbReference>
<dbReference type="EMBL" id="BLKM01000702">
    <property type="protein sequence ID" value="GFG37524.1"/>
    <property type="molecule type" value="Genomic_DNA"/>
</dbReference>
<dbReference type="SMART" id="SM00486">
    <property type="entry name" value="POLBc"/>
    <property type="match status" value="1"/>
</dbReference>
<dbReference type="OrthoDB" id="6755010at2759"/>
<feature type="domain" description="Zinc finger DNA-directed DNA polymerase family B alpha" evidence="15">
    <location>
        <begin position="653"/>
        <end position="847"/>
    </location>
</feature>
<keyword evidence="8" id="KW-0862">Zinc</keyword>
<dbReference type="InterPro" id="IPR038256">
    <property type="entry name" value="Pol_alpha_znc_sf"/>
</dbReference>
<evidence type="ECO:0000256" key="3">
    <source>
        <dbReference type="ARBA" id="ARBA00022679"/>
    </source>
</evidence>
<dbReference type="PROSITE" id="PS00116">
    <property type="entry name" value="DNA_POLYMERASE_B"/>
    <property type="match status" value="1"/>
</dbReference>
<dbReference type="NCBIfam" id="TIGR00592">
    <property type="entry name" value="pol2"/>
    <property type="match status" value="1"/>
</dbReference>
<sequence length="862" mass="98364">MDTERALLGFFLAKLYKLDPDLIVGHDLYGYGLELLVHRMNVNKIPQWSRLGRLRRANIQGGKVEKNIMCGRLVCDVKISAKELIRSRSYDLGTLCHNVLHVKDEERADLTTDEVKQLYGTSRSLLQLISCTMQDAAYVLRLMCELNVLPLALQITKIAGNVISRTLMGGRSERNEFLLLHAFTEKNFIVPDKQYGKKPVQQVDEFDMDDTLSGQQQKKSATGKRKPAYTGGLVLEPRIGFYDKLILLMDFNSLYPSIIQEYNICFTTVNLGALPTSNENEDDIEVELPSDGLEAGILPTEIRKLVESRREVKKLMKNPDLSPDVKMQYNIRQMALKLTANSMYGCLGFAHSRFYAKPLAALVTAKGREILLNTKELVEKMNFQVIYGDTDSIMINTNCSDYDQVFKIGHKIKTEVNKLYRQVELDIDGVFKYMLLLKKKKYAAVTISRLPSGELITQQELKGLDIVRRDWSQLSAEAGKYILEQILSDLEPDERLLRIHEHLERLRVDLEVGRVPLSLLTITKQLTKNPEEYADKKSLPHVQVALRLNEHSGRKLKQGDTVPYIICEDGSSLAPTQRAYHVDELKTNEKLKVDVKYYLSQQIHPVVSRLCEPIEGTDAARIAESLGLDPSNYCHTQRGPVDAETNVGDKLVLSDEQRFSSCEKFKFVCKNESCKAEIVVDSPVKKIDGKFSHFSLERCSNPQCTVSPVQYLASVQNTLTMATRKFIHHYYENWLICEDPGCTNRIRRIPTDMRGAYPHCNLCKSAVMYKEYNECELYTQLSFFQHIFDLSKVTDKLFGPHDQKIFHALPQGPNNLEVEKAYDKLREQAERTLRHSAYSVVDLGDLFQPLLSFKVSEDCRKS</sequence>
<dbReference type="Gene3D" id="1.10.287.690">
    <property type="entry name" value="Helix hairpin bin"/>
    <property type="match status" value="1"/>
</dbReference>
<dbReference type="FunFam" id="1.10.287.690:FF:000003">
    <property type="entry name" value="DNA polymerase"/>
    <property type="match status" value="1"/>
</dbReference>
<keyword evidence="3 12" id="KW-0808">Transferase</keyword>
<dbReference type="GO" id="GO:0000166">
    <property type="term" value="F:nucleotide binding"/>
    <property type="evidence" value="ECO:0007669"/>
    <property type="project" value="InterPro"/>
</dbReference>
<gene>
    <name evidence="16" type="ORF">Cfor_09584</name>
</gene>
<evidence type="ECO:0000259" key="14">
    <source>
        <dbReference type="Pfam" id="PF03104"/>
    </source>
</evidence>
<reference evidence="17" key="1">
    <citation type="submission" date="2020-01" db="EMBL/GenBank/DDBJ databases">
        <title>Draft genome sequence of the Termite Coptotermes fromosanus.</title>
        <authorList>
            <person name="Itakura S."/>
            <person name="Yosikawa Y."/>
            <person name="Umezawa K."/>
        </authorList>
    </citation>
    <scope>NUCLEOTIDE SEQUENCE [LARGE SCALE GENOMIC DNA]</scope>
</reference>
<dbReference type="InParanoid" id="A0A6L2PZ63"/>
<dbReference type="FunFam" id="1.10.132.60:FF:000004">
    <property type="entry name" value="DNA polymerase"/>
    <property type="match status" value="1"/>
</dbReference>
<dbReference type="GO" id="GO:0003688">
    <property type="term" value="F:DNA replication origin binding"/>
    <property type="evidence" value="ECO:0007669"/>
    <property type="project" value="TreeGrafter"/>
</dbReference>
<feature type="domain" description="DNA-directed DNA polymerase family B exonuclease" evidence="14">
    <location>
        <begin position="2"/>
        <end position="93"/>
    </location>
</feature>
<keyword evidence="6" id="KW-0479">Metal-binding</keyword>
<organism evidence="16 17">
    <name type="scientific">Coptotermes formosanus</name>
    <name type="common">Formosan subterranean termite</name>
    <dbReference type="NCBI Taxonomy" id="36987"/>
    <lineage>
        <taxon>Eukaryota</taxon>
        <taxon>Metazoa</taxon>
        <taxon>Ecdysozoa</taxon>
        <taxon>Arthropoda</taxon>
        <taxon>Hexapoda</taxon>
        <taxon>Insecta</taxon>
        <taxon>Pterygota</taxon>
        <taxon>Neoptera</taxon>
        <taxon>Polyneoptera</taxon>
        <taxon>Dictyoptera</taxon>
        <taxon>Blattodea</taxon>
        <taxon>Blattoidea</taxon>
        <taxon>Termitoidae</taxon>
        <taxon>Rhinotermitidae</taxon>
        <taxon>Coptotermes</taxon>
    </lineage>
</organism>
<dbReference type="PANTHER" id="PTHR45861">
    <property type="entry name" value="DNA POLYMERASE ALPHA CATALYTIC SUBUNIT"/>
    <property type="match status" value="1"/>
</dbReference>
<evidence type="ECO:0000256" key="2">
    <source>
        <dbReference type="ARBA" id="ARBA00005755"/>
    </source>
</evidence>
<dbReference type="GO" id="GO:0006273">
    <property type="term" value="P:lagging strand elongation"/>
    <property type="evidence" value="ECO:0007669"/>
    <property type="project" value="TreeGrafter"/>
</dbReference>
<dbReference type="GO" id="GO:0003682">
    <property type="term" value="F:chromatin binding"/>
    <property type="evidence" value="ECO:0007669"/>
    <property type="project" value="TreeGrafter"/>
</dbReference>
<evidence type="ECO:0000313" key="16">
    <source>
        <dbReference type="EMBL" id="GFG37524.1"/>
    </source>
</evidence>
<evidence type="ECO:0000256" key="12">
    <source>
        <dbReference type="RuleBase" id="RU000442"/>
    </source>
</evidence>
<evidence type="ECO:0000256" key="11">
    <source>
        <dbReference type="ARBA" id="ARBA00023242"/>
    </source>
</evidence>
<dbReference type="Gene3D" id="1.10.3200.20">
    <property type="entry name" value="DNA Polymerase alpha, zinc finger"/>
    <property type="match status" value="1"/>
</dbReference>
<evidence type="ECO:0000259" key="13">
    <source>
        <dbReference type="Pfam" id="PF00136"/>
    </source>
</evidence>
<dbReference type="Gene3D" id="3.90.1600.10">
    <property type="entry name" value="Palm domain of DNA polymerase"/>
    <property type="match status" value="1"/>
</dbReference>
<comment type="similarity">
    <text evidence="2 12">Belongs to the DNA polymerase type-B family.</text>
</comment>
<dbReference type="EC" id="2.7.7.7" evidence="12"/>
<dbReference type="FunCoup" id="A0A6L2PZ63">
    <property type="interactions" value="1469"/>
</dbReference>
<evidence type="ECO:0000256" key="8">
    <source>
        <dbReference type="ARBA" id="ARBA00022833"/>
    </source>
</evidence>
<feature type="domain" description="DNA-directed DNA polymerase family B multifunctional" evidence="13">
    <location>
        <begin position="163"/>
        <end position="614"/>
    </location>
</feature>
<dbReference type="Gene3D" id="6.10.10.100">
    <property type="match status" value="1"/>
</dbReference>
<proteinExistence type="inferred from homology"/>
<name>A0A6L2PZ63_COPFO</name>
<comment type="caution">
    <text evidence="16">The sequence shown here is derived from an EMBL/GenBank/DDBJ whole genome shotgun (WGS) entry which is preliminary data.</text>
</comment>
<dbReference type="InterPro" id="IPR017964">
    <property type="entry name" value="DNA-dir_DNA_pol_B_CS"/>
</dbReference>